<dbReference type="PANTHER" id="PTHR30589:SF0">
    <property type="entry name" value="PHOSPHATIDYLGLYCEROL--PROLIPOPROTEIN DIACYLGLYCERYL TRANSFERASE"/>
    <property type="match status" value="1"/>
</dbReference>
<feature type="transmembrane region" description="Helical" evidence="7">
    <location>
        <begin position="87"/>
        <end position="104"/>
    </location>
</feature>
<organism evidence="8 9">
    <name type="scientific">Fusibacter paucivorans</name>
    <dbReference type="NCBI Taxonomy" id="76009"/>
    <lineage>
        <taxon>Bacteria</taxon>
        <taxon>Bacillati</taxon>
        <taxon>Bacillota</taxon>
        <taxon>Clostridia</taxon>
        <taxon>Eubacteriales</taxon>
        <taxon>Eubacteriales Family XII. Incertae Sedis</taxon>
        <taxon>Fusibacter</taxon>
    </lineage>
</organism>
<evidence type="ECO:0000256" key="4">
    <source>
        <dbReference type="ARBA" id="ARBA00022692"/>
    </source>
</evidence>
<dbReference type="PANTHER" id="PTHR30589">
    <property type="entry name" value="PROLIPOPROTEIN DIACYLGLYCERYL TRANSFERASE"/>
    <property type="match status" value="1"/>
</dbReference>
<dbReference type="InterPro" id="IPR001640">
    <property type="entry name" value="Lgt"/>
</dbReference>
<keyword evidence="6 7" id="KW-0472">Membrane</keyword>
<dbReference type="GO" id="GO:0016740">
    <property type="term" value="F:transferase activity"/>
    <property type="evidence" value="ECO:0007669"/>
    <property type="project" value="UniProtKB-KW"/>
</dbReference>
<evidence type="ECO:0000256" key="6">
    <source>
        <dbReference type="ARBA" id="ARBA00023136"/>
    </source>
</evidence>
<dbReference type="RefSeq" id="WP_213237392.1">
    <property type="nucleotide sequence ID" value="NZ_JAHBCL010000021.1"/>
</dbReference>
<gene>
    <name evidence="7 8" type="primary">lgt</name>
    <name evidence="8" type="ORF">KHM83_12670</name>
</gene>
<comment type="pathway">
    <text evidence="7">Protein modification; lipoprotein biosynthesis (diacylglyceryl transfer).</text>
</comment>
<keyword evidence="3 7" id="KW-0808">Transferase</keyword>
<feature type="transmembrane region" description="Helical" evidence="7">
    <location>
        <begin position="189"/>
        <end position="206"/>
    </location>
</feature>
<accession>A0ABS5PQU6</accession>
<keyword evidence="2 7" id="KW-1003">Cell membrane</keyword>
<feature type="transmembrane region" description="Helical" evidence="7">
    <location>
        <begin position="44"/>
        <end position="67"/>
    </location>
</feature>
<proteinExistence type="inferred from homology"/>
<evidence type="ECO:0000256" key="2">
    <source>
        <dbReference type="ARBA" id="ARBA00022475"/>
    </source>
</evidence>
<evidence type="ECO:0000313" key="9">
    <source>
        <dbReference type="Proteomes" id="UP000746471"/>
    </source>
</evidence>
<evidence type="ECO:0000256" key="1">
    <source>
        <dbReference type="ARBA" id="ARBA00007150"/>
    </source>
</evidence>
<evidence type="ECO:0000313" key="8">
    <source>
        <dbReference type="EMBL" id="MBS7527530.1"/>
    </source>
</evidence>
<dbReference type="HAMAP" id="MF_01147">
    <property type="entry name" value="Lgt"/>
    <property type="match status" value="1"/>
</dbReference>
<name>A0ABS5PQU6_9FIRM</name>
<comment type="caution">
    <text evidence="8">The sequence shown here is derived from an EMBL/GenBank/DDBJ whole genome shotgun (WGS) entry which is preliminary data.</text>
</comment>
<feature type="binding site" evidence="7">
    <location>
        <position position="130"/>
    </location>
    <ligand>
        <name>a 1,2-diacyl-sn-glycero-3-phospho-(1'-sn-glycerol)</name>
        <dbReference type="ChEBI" id="CHEBI:64716"/>
    </ligand>
</feature>
<comment type="catalytic activity">
    <reaction evidence="7">
        <text>L-cysteinyl-[prolipoprotein] + a 1,2-diacyl-sn-glycero-3-phospho-(1'-sn-glycerol) = an S-1,2-diacyl-sn-glyceryl-L-cysteinyl-[prolipoprotein] + sn-glycerol 1-phosphate + H(+)</text>
        <dbReference type="Rhea" id="RHEA:56712"/>
        <dbReference type="Rhea" id="RHEA-COMP:14679"/>
        <dbReference type="Rhea" id="RHEA-COMP:14680"/>
        <dbReference type="ChEBI" id="CHEBI:15378"/>
        <dbReference type="ChEBI" id="CHEBI:29950"/>
        <dbReference type="ChEBI" id="CHEBI:57685"/>
        <dbReference type="ChEBI" id="CHEBI:64716"/>
        <dbReference type="ChEBI" id="CHEBI:140658"/>
        <dbReference type="EC" id="2.5.1.145"/>
    </reaction>
</comment>
<keyword evidence="4 7" id="KW-0812">Transmembrane</keyword>
<dbReference type="EC" id="2.5.1.145" evidence="7"/>
<keyword evidence="5 7" id="KW-1133">Transmembrane helix</keyword>
<dbReference type="NCBIfam" id="TIGR00544">
    <property type="entry name" value="lgt"/>
    <property type="match status" value="1"/>
</dbReference>
<evidence type="ECO:0000256" key="3">
    <source>
        <dbReference type="ARBA" id="ARBA00022679"/>
    </source>
</evidence>
<comment type="function">
    <text evidence="7">Catalyzes the transfer of the diacylglyceryl group from phosphatidylglycerol to the sulfhydryl group of the N-terminal cysteine of a prolipoprotein, the first step in the formation of mature lipoproteins.</text>
</comment>
<feature type="transmembrane region" description="Helical" evidence="7">
    <location>
        <begin position="12"/>
        <end position="32"/>
    </location>
</feature>
<protein>
    <recommendedName>
        <fullName evidence="7">Phosphatidylglycerol--prolipoprotein diacylglyceryl transferase</fullName>
        <ecNumber evidence="7">2.5.1.145</ecNumber>
    </recommendedName>
</protein>
<keyword evidence="9" id="KW-1185">Reference proteome</keyword>
<reference evidence="8 9" key="1">
    <citation type="submission" date="2021-05" db="EMBL/GenBank/DDBJ databases">
        <title>Fusibacter ferrireducens sp. nov., an anaerobic, sulfur- and Fe-reducing bacterium isolated from the mangrove sediment.</title>
        <authorList>
            <person name="Qiu D."/>
        </authorList>
    </citation>
    <scope>NUCLEOTIDE SEQUENCE [LARGE SCALE GENOMIC DNA]</scope>
    <source>
        <strain evidence="8 9">DSM 12116</strain>
    </source>
</reference>
<evidence type="ECO:0000256" key="7">
    <source>
        <dbReference type="HAMAP-Rule" id="MF_01147"/>
    </source>
</evidence>
<dbReference type="Proteomes" id="UP000746471">
    <property type="component" value="Unassembled WGS sequence"/>
</dbReference>
<comment type="subcellular location">
    <subcellularLocation>
        <location evidence="7">Cell membrane</location>
        <topology evidence="7">Multi-pass membrane protein</topology>
    </subcellularLocation>
</comment>
<evidence type="ECO:0000256" key="5">
    <source>
        <dbReference type="ARBA" id="ARBA00022989"/>
    </source>
</evidence>
<dbReference type="EMBL" id="JAHBCL010000021">
    <property type="protein sequence ID" value="MBS7527530.1"/>
    <property type="molecule type" value="Genomic_DNA"/>
</dbReference>
<dbReference type="Pfam" id="PF01790">
    <property type="entry name" value="LGT"/>
    <property type="match status" value="1"/>
</dbReference>
<dbReference type="PROSITE" id="PS01311">
    <property type="entry name" value="LGT"/>
    <property type="match status" value="1"/>
</dbReference>
<sequence>MNRYAFEIFGFGVAWYGIIIASAMLLGTFILTKVGKRYGYDENDLIDLVLVILPSAIIGARAYYVIFEWSYYSQHPSQILATRSGGLAIHGGVIGGLIAGYIMCKIKRFDFGEIADFFSMPLILGQAIGRWGNFINQEAHGGPTNLPWGIMVDGVKVHPTFLYESLWDFGIFIFLMLTFKNRKVKGTHFVKYVILYSIGRFFIEGLRTDSLMIGPFRTAQVISLVGILLGAGLLFYLNRKEHSKNSQKDPEK</sequence>
<comment type="similarity">
    <text evidence="1 7">Belongs to the Lgt family.</text>
</comment>
<feature type="transmembrane region" description="Helical" evidence="7">
    <location>
        <begin position="218"/>
        <end position="237"/>
    </location>
</feature>
<feature type="transmembrane region" description="Helical" evidence="7">
    <location>
        <begin position="161"/>
        <end position="177"/>
    </location>
</feature>